<dbReference type="PANTHER" id="PTHR43685">
    <property type="entry name" value="GLYCOSYLTRANSFERASE"/>
    <property type="match status" value="1"/>
</dbReference>
<dbReference type="RefSeq" id="WP_245740012.1">
    <property type="nucleotide sequence ID" value="NZ_FNFB01000002.1"/>
</dbReference>
<keyword evidence="3" id="KW-1185">Reference proteome</keyword>
<dbReference type="GO" id="GO:0016740">
    <property type="term" value="F:transferase activity"/>
    <property type="evidence" value="ECO:0007669"/>
    <property type="project" value="UniProtKB-KW"/>
</dbReference>
<accession>A0A1G8UE93</accession>
<dbReference type="EMBL" id="FNFB01000002">
    <property type="protein sequence ID" value="SDJ52052.1"/>
    <property type="molecule type" value="Genomic_DNA"/>
</dbReference>
<feature type="domain" description="Glycosyltransferase 2-like" evidence="1">
    <location>
        <begin position="118"/>
        <end position="184"/>
    </location>
</feature>
<gene>
    <name evidence="2" type="ORF">SAMN05421874_10279</name>
</gene>
<dbReference type="Proteomes" id="UP000198683">
    <property type="component" value="Unassembled WGS sequence"/>
</dbReference>
<name>A0A1G8UE93_9ACTN</name>
<dbReference type="Gene3D" id="3.90.550.10">
    <property type="entry name" value="Spore Coat Polysaccharide Biosynthesis Protein SpsA, Chain A"/>
    <property type="match status" value="1"/>
</dbReference>
<evidence type="ECO:0000259" key="1">
    <source>
        <dbReference type="Pfam" id="PF00535"/>
    </source>
</evidence>
<dbReference type="STRING" id="683260.SAMN05421874_10279"/>
<evidence type="ECO:0000313" key="3">
    <source>
        <dbReference type="Proteomes" id="UP000198683"/>
    </source>
</evidence>
<proteinExistence type="predicted"/>
<keyword evidence="2" id="KW-0808">Transferase</keyword>
<evidence type="ECO:0000313" key="2">
    <source>
        <dbReference type="EMBL" id="SDJ52052.1"/>
    </source>
</evidence>
<reference evidence="2 3" key="1">
    <citation type="submission" date="2016-10" db="EMBL/GenBank/DDBJ databases">
        <authorList>
            <person name="de Groot N.N."/>
        </authorList>
    </citation>
    <scope>NUCLEOTIDE SEQUENCE [LARGE SCALE GENOMIC DNA]</scope>
    <source>
        <strain evidence="2 3">CGMCC 4.5681</strain>
    </source>
</reference>
<sequence>MSGWPSVGVIVPTRGDRPESLREAVTAVLEHDYPGELSLVVVADAPLPSHGQAPAPSMAADAPLSLDGRVRPASVVGDASLSSDGQHPAPVVGDASLSSDGRVCAAFVADQVAGRLRGESRVRVLGNTLSPGLPGARNTGIAACDTDLVAFCDDDDVWLPGKLAAQVRALRAGGGEFASCGIEVEHGRCRVPRLAGASLVTADDLVRSRMVMVHSSTFLFERGALWVDESAPGGQNEDWDLALRAAKRAPIVHVDRPLVRVRWAGSHYAARWADRIAGLEWMLARHPELAVDPRGAARVYGQLAFAHAALGRRREAARWAGRTFAARLGEPRAPIALAVAAGLVSAPTVLSALHSRGHGI</sequence>
<protein>
    <submittedName>
        <fullName evidence="2">Glycosyl transferase family 2</fullName>
    </submittedName>
</protein>
<dbReference type="AlphaFoldDB" id="A0A1G8UE93"/>
<dbReference type="Pfam" id="PF00535">
    <property type="entry name" value="Glycos_transf_2"/>
    <property type="match status" value="1"/>
</dbReference>
<dbReference type="SUPFAM" id="SSF53448">
    <property type="entry name" value="Nucleotide-diphospho-sugar transferases"/>
    <property type="match status" value="1"/>
</dbReference>
<dbReference type="InterPro" id="IPR029044">
    <property type="entry name" value="Nucleotide-diphossugar_trans"/>
</dbReference>
<dbReference type="CDD" id="cd00761">
    <property type="entry name" value="Glyco_tranf_GTA_type"/>
    <property type="match status" value="1"/>
</dbReference>
<dbReference type="InterPro" id="IPR050834">
    <property type="entry name" value="Glycosyltransf_2"/>
</dbReference>
<dbReference type="InterPro" id="IPR001173">
    <property type="entry name" value="Glyco_trans_2-like"/>
</dbReference>
<dbReference type="PANTHER" id="PTHR43685:SF2">
    <property type="entry name" value="GLYCOSYLTRANSFERASE 2-LIKE DOMAIN-CONTAINING PROTEIN"/>
    <property type="match status" value="1"/>
</dbReference>
<organism evidence="2 3">
    <name type="scientific">Nonomuraea maritima</name>
    <dbReference type="NCBI Taxonomy" id="683260"/>
    <lineage>
        <taxon>Bacteria</taxon>
        <taxon>Bacillati</taxon>
        <taxon>Actinomycetota</taxon>
        <taxon>Actinomycetes</taxon>
        <taxon>Streptosporangiales</taxon>
        <taxon>Streptosporangiaceae</taxon>
        <taxon>Nonomuraea</taxon>
    </lineage>
</organism>